<dbReference type="InterPro" id="IPR006197">
    <property type="entry name" value="Peptidase_S24_LexA"/>
</dbReference>
<dbReference type="InterPro" id="IPR036388">
    <property type="entry name" value="WH-like_DNA-bd_sf"/>
</dbReference>
<evidence type="ECO:0000259" key="15">
    <source>
        <dbReference type="Pfam" id="PF01726"/>
    </source>
</evidence>
<sequence length="256" mass="28617">MTPRRARQTPSERQTAILRFVYDFQQANGFAPSIREIGKQCDISSTSVVDYNLRRLEELGYIERSQEKSRAIRLTEKALEWLGVAPEAAEGFVYVPLVGEIAAGLPIPQPDEMPPEQAIEERVPIQADLLPRYDPNRLFALRVKGDSMIDALVADGDIVVLEPVDEPHNGEMVAAWLPEENEATLKYFERIAPPAPALAPTAVDDVAQPDPDETLEHAPRPWVRLIPANPRYTPLELPADKVQIAGRVVALLRVYR</sequence>
<evidence type="ECO:0000256" key="2">
    <source>
        <dbReference type="ARBA" id="ARBA00022491"/>
    </source>
</evidence>
<evidence type="ECO:0000256" key="5">
    <source>
        <dbReference type="ARBA" id="ARBA00022801"/>
    </source>
</evidence>
<dbReference type="PANTHER" id="PTHR33516">
    <property type="entry name" value="LEXA REPRESSOR"/>
    <property type="match status" value="1"/>
</dbReference>
<keyword evidence="2 12" id="KW-0678">Repressor</keyword>
<keyword evidence="9 12" id="KW-0804">Transcription</keyword>
<dbReference type="InterPro" id="IPR015927">
    <property type="entry name" value="Peptidase_S24_S26A/B/C"/>
</dbReference>
<dbReference type="GO" id="GO:0006281">
    <property type="term" value="P:DNA repair"/>
    <property type="evidence" value="ECO:0007669"/>
    <property type="project" value="UniProtKB-UniRule"/>
</dbReference>
<name>A0A0P6YSR4_9CHLR</name>
<keyword evidence="6 12" id="KW-0068">Autocatalytic cleavage</keyword>
<dbReference type="InterPro" id="IPR039418">
    <property type="entry name" value="LexA-like"/>
</dbReference>
<dbReference type="GO" id="GO:0003677">
    <property type="term" value="F:DNA binding"/>
    <property type="evidence" value="ECO:0007669"/>
    <property type="project" value="UniProtKB-UniRule"/>
</dbReference>
<keyword evidence="11 12" id="KW-0742">SOS response</keyword>
<keyword evidence="4 12" id="KW-0227">DNA damage</keyword>
<keyword evidence="10 12" id="KW-0234">DNA repair</keyword>
<evidence type="ECO:0000256" key="13">
    <source>
        <dbReference type="RuleBase" id="RU003991"/>
    </source>
</evidence>
<evidence type="ECO:0000256" key="4">
    <source>
        <dbReference type="ARBA" id="ARBA00022763"/>
    </source>
</evidence>
<feature type="site" description="Cleavage; by autolysis" evidence="12">
    <location>
        <begin position="103"/>
        <end position="104"/>
    </location>
</feature>
<comment type="function">
    <text evidence="12">Represses a number of genes involved in the response to DNA damage (SOS response), including recA and lexA. In the presence of single-stranded DNA, RecA interacts with LexA causing an autocatalytic cleavage which disrupts the DNA-binding part of LexA, leading to derepression of the SOS regulon and eventually DNA repair.</text>
</comment>
<dbReference type="SUPFAM" id="SSF46785">
    <property type="entry name" value="Winged helix' DNA-binding domain"/>
    <property type="match status" value="1"/>
</dbReference>
<proteinExistence type="inferred from homology"/>
<feature type="active site" description="For autocatalytic cleavage activity" evidence="12">
    <location>
        <position position="147"/>
    </location>
</feature>
<dbReference type="HAMAP" id="MF_00015">
    <property type="entry name" value="LexA"/>
    <property type="match status" value="1"/>
</dbReference>
<dbReference type="Pfam" id="PF00717">
    <property type="entry name" value="Peptidase_S24"/>
    <property type="match status" value="1"/>
</dbReference>
<feature type="domain" description="Peptidase S24/S26A/S26B/S26C" evidence="14">
    <location>
        <begin position="96"/>
        <end position="190"/>
    </location>
</feature>
<evidence type="ECO:0000256" key="3">
    <source>
        <dbReference type="ARBA" id="ARBA00022705"/>
    </source>
</evidence>
<dbReference type="GO" id="GO:0004252">
    <property type="term" value="F:serine-type endopeptidase activity"/>
    <property type="evidence" value="ECO:0007669"/>
    <property type="project" value="UniProtKB-UniRule"/>
</dbReference>
<dbReference type="EMBL" id="LGKN01000009">
    <property type="protein sequence ID" value="KPL86485.1"/>
    <property type="molecule type" value="Genomic_DNA"/>
</dbReference>
<evidence type="ECO:0000256" key="7">
    <source>
        <dbReference type="ARBA" id="ARBA00023015"/>
    </source>
</evidence>
<evidence type="ECO:0000313" key="16">
    <source>
        <dbReference type="EMBL" id="KPL86485.1"/>
    </source>
</evidence>
<evidence type="ECO:0000256" key="9">
    <source>
        <dbReference type="ARBA" id="ARBA00023163"/>
    </source>
</evidence>
<comment type="caution">
    <text evidence="16">The sequence shown here is derived from an EMBL/GenBank/DDBJ whole genome shotgun (WGS) entry which is preliminary data.</text>
</comment>
<evidence type="ECO:0000259" key="14">
    <source>
        <dbReference type="Pfam" id="PF00717"/>
    </source>
</evidence>
<evidence type="ECO:0000313" key="17">
    <source>
        <dbReference type="Proteomes" id="UP000050502"/>
    </source>
</evidence>
<organism evidence="16 17">
    <name type="scientific">Ardenticatena maritima</name>
    <dbReference type="NCBI Taxonomy" id="872965"/>
    <lineage>
        <taxon>Bacteria</taxon>
        <taxon>Bacillati</taxon>
        <taxon>Chloroflexota</taxon>
        <taxon>Ardenticatenia</taxon>
        <taxon>Ardenticatenales</taxon>
        <taxon>Ardenticatenaceae</taxon>
        <taxon>Ardenticatena</taxon>
    </lineage>
</organism>
<keyword evidence="7 12" id="KW-0805">Transcription regulation</keyword>
<protein>
    <recommendedName>
        <fullName evidence="12">LexA repressor</fullName>
        <ecNumber evidence="12">3.4.21.88</ecNumber>
    </recommendedName>
</protein>
<evidence type="ECO:0000256" key="11">
    <source>
        <dbReference type="ARBA" id="ARBA00023236"/>
    </source>
</evidence>
<dbReference type="Pfam" id="PF01726">
    <property type="entry name" value="LexA_DNA_bind"/>
    <property type="match status" value="1"/>
</dbReference>
<dbReference type="Proteomes" id="UP000050502">
    <property type="component" value="Unassembled WGS sequence"/>
</dbReference>
<accession>A0A0P6YSR4</accession>
<evidence type="ECO:0000256" key="8">
    <source>
        <dbReference type="ARBA" id="ARBA00023125"/>
    </source>
</evidence>
<dbReference type="EC" id="3.4.21.88" evidence="12"/>
<feature type="active site" description="For autocatalytic cleavage activity" evidence="12">
    <location>
        <position position="186"/>
    </location>
</feature>
<dbReference type="Gene3D" id="2.10.109.10">
    <property type="entry name" value="Umud Fragment, subunit A"/>
    <property type="match status" value="1"/>
</dbReference>
<evidence type="ECO:0000256" key="12">
    <source>
        <dbReference type="HAMAP-Rule" id="MF_00015"/>
    </source>
</evidence>
<keyword evidence="5 12" id="KW-0378">Hydrolase</keyword>
<dbReference type="SUPFAM" id="SSF51306">
    <property type="entry name" value="LexA/Signal peptidase"/>
    <property type="match status" value="1"/>
</dbReference>
<feature type="DNA-binding region" description="H-T-H motif" evidence="12">
    <location>
        <begin position="34"/>
        <end position="54"/>
    </location>
</feature>
<dbReference type="InterPro" id="IPR036286">
    <property type="entry name" value="LexA/Signal_pep-like_sf"/>
</dbReference>
<dbReference type="PATRIC" id="fig|872965.6.peg.2548"/>
<comment type="subunit">
    <text evidence="12">Homodimer.</text>
</comment>
<dbReference type="InterPro" id="IPR006199">
    <property type="entry name" value="LexA_DNA-bd_dom"/>
</dbReference>
<comment type="similarity">
    <text evidence="1 12 13">Belongs to the peptidase S24 family.</text>
</comment>
<dbReference type="GO" id="GO:0045892">
    <property type="term" value="P:negative regulation of DNA-templated transcription"/>
    <property type="evidence" value="ECO:0007669"/>
    <property type="project" value="UniProtKB-UniRule"/>
</dbReference>
<dbReference type="PANTHER" id="PTHR33516:SF2">
    <property type="entry name" value="LEXA REPRESSOR-RELATED"/>
    <property type="match status" value="1"/>
</dbReference>
<dbReference type="RefSeq" id="WP_060687772.1">
    <property type="nucleotide sequence ID" value="NZ_LGKN01000009.1"/>
</dbReference>
<dbReference type="GO" id="GO:0006260">
    <property type="term" value="P:DNA replication"/>
    <property type="evidence" value="ECO:0007669"/>
    <property type="project" value="UniProtKB-UniRule"/>
</dbReference>
<dbReference type="AlphaFoldDB" id="A0A0P6YSR4"/>
<dbReference type="InterPro" id="IPR006200">
    <property type="entry name" value="LexA"/>
</dbReference>
<evidence type="ECO:0000256" key="10">
    <source>
        <dbReference type="ARBA" id="ARBA00023204"/>
    </source>
</evidence>
<gene>
    <name evidence="12" type="primary">lexA</name>
    <name evidence="16" type="ORF">SE16_14500</name>
</gene>
<dbReference type="InterPro" id="IPR036390">
    <property type="entry name" value="WH_DNA-bd_sf"/>
</dbReference>
<evidence type="ECO:0000256" key="6">
    <source>
        <dbReference type="ARBA" id="ARBA00022813"/>
    </source>
</evidence>
<dbReference type="InterPro" id="IPR050077">
    <property type="entry name" value="LexA_repressor"/>
</dbReference>
<dbReference type="Gene3D" id="1.10.10.10">
    <property type="entry name" value="Winged helix-like DNA-binding domain superfamily/Winged helix DNA-binding domain"/>
    <property type="match status" value="1"/>
</dbReference>
<evidence type="ECO:0000256" key="1">
    <source>
        <dbReference type="ARBA" id="ARBA00007484"/>
    </source>
</evidence>
<dbReference type="NCBIfam" id="TIGR00498">
    <property type="entry name" value="lexA"/>
    <property type="match status" value="1"/>
</dbReference>
<comment type="catalytic activity">
    <reaction evidence="12">
        <text>Hydrolysis of Ala-|-Gly bond in repressor LexA.</text>
        <dbReference type="EC" id="3.4.21.88"/>
    </reaction>
</comment>
<reference evidence="16 17" key="1">
    <citation type="submission" date="2015-07" db="EMBL/GenBank/DDBJ databases">
        <title>Whole genome sequence of Ardenticatena maritima DSM 23922.</title>
        <authorList>
            <person name="Hemp J."/>
            <person name="Ward L.M."/>
            <person name="Pace L.A."/>
            <person name="Fischer W.W."/>
        </authorList>
    </citation>
    <scope>NUCLEOTIDE SEQUENCE [LARGE SCALE GENOMIC DNA]</scope>
    <source>
        <strain evidence="16 17">110S</strain>
    </source>
</reference>
<dbReference type="GO" id="GO:0006508">
    <property type="term" value="P:proteolysis"/>
    <property type="evidence" value="ECO:0007669"/>
    <property type="project" value="InterPro"/>
</dbReference>
<feature type="domain" description="LexA repressor DNA-binding" evidence="15">
    <location>
        <begin position="11"/>
        <end position="71"/>
    </location>
</feature>
<keyword evidence="8 12" id="KW-0238">DNA-binding</keyword>
<dbReference type="CDD" id="cd06529">
    <property type="entry name" value="S24_LexA-like"/>
    <property type="match status" value="1"/>
</dbReference>
<dbReference type="GO" id="GO:0009432">
    <property type="term" value="P:SOS response"/>
    <property type="evidence" value="ECO:0007669"/>
    <property type="project" value="UniProtKB-UniRule"/>
</dbReference>
<keyword evidence="3 12" id="KW-0235">DNA replication</keyword>
<dbReference type="PRINTS" id="PR00726">
    <property type="entry name" value="LEXASERPTASE"/>
</dbReference>